<evidence type="ECO:0000256" key="2">
    <source>
        <dbReference type="ARBA" id="ARBA00022448"/>
    </source>
</evidence>
<evidence type="ECO:0000256" key="4">
    <source>
        <dbReference type="ARBA" id="ARBA00022927"/>
    </source>
</evidence>
<dbReference type="EMBL" id="LR215031">
    <property type="protein sequence ID" value="VEU72795.1"/>
    <property type="molecule type" value="Genomic_DNA"/>
</dbReference>
<evidence type="ECO:0000313" key="9">
    <source>
        <dbReference type="EMBL" id="VEU72795.1"/>
    </source>
</evidence>
<keyword evidence="6" id="KW-0811">Translocation</keyword>
<accession>A0A449AZ98</accession>
<evidence type="ECO:0000256" key="8">
    <source>
        <dbReference type="SAM" id="Phobius"/>
    </source>
</evidence>
<evidence type="ECO:0000256" key="7">
    <source>
        <dbReference type="ARBA" id="ARBA00023136"/>
    </source>
</evidence>
<keyword evidence="7 8" id="KW-0472">Membrane</keyword>
<dbReference type="GO" id="GO:0016020">
    <property type="term" value="C:membrane"/>
    <property type="evidence" value="ECO:0007669"/>
    <property type="project" value="UniProtKB-SubCell"/>
</dbReference>
<evidence type="ECO:0008006" key="11">
    <source>
        <dbReference type="Google" id="ProtNLM"/>
    </source>
</evidence>
<gene>
    <name evidence="9" type="ORF">NCTC10186_00266</name>
</gene>
<evidence type="ECO:0000256" key="3">
    <source>
        <dbReference type="ARBA" id="ARBA00022692"/>
    </source>
</evidence>
<comment type="subcellular location">
    <subcellularLocation>
        <location evidence="1">Membrane</location>
    </subcellularLocation>
</comment>
<reference evidence="9 10" key="1">
    <citation type="submission" date="2019-01" db="EMBL/GenBank/DDBJ databases">
        <authorList>
            <consortium name="Pathogen Informatics"/>
        </authorList>
    </citation>
    <scope>NUCLEOTIDE SEQUENCE [LARGE SCALE GENOMIC DNA]</scope>
    <source>
        <strain evidence="9 10">NCTC10186</strain>
    </source>
</reference>
<evidence type="ECO:0000256" key="5">
    <source>
        <dbReference type="ARBA" id="ARBA00022989"/>
    </source>
</evidence>
<dbReference type="GO" id="GO:0009306">
    <property type="term" value="P:protein secretion"/>
    <property type="evidence" value="ECO:0007669"/>
    <property type="project" value="InterPro"/>
</dbReference>
<keyword evidence="10" id="KW-1185">Reference proteome</keyword>
<keyword evidence="4" id="KW-0653">Protein transport</keyword>
<dbReference type="GO" id="GO:0006886">
    <property type="term" value="P:intracellular protein transport"/>
    <property type="evidence" value="ECO:0007669"/>
    <property type="project" value="InterPro"/>
</dbReference>
<dbReference type="KEGG" id="mgal:NCTC10186_00266"/>
<keyword evidence="2" id="KW-0813">Transport</keyword>
<proteinExistence type="predicted"/>
<keyword evidence="3 8" id="KW-0812">Transmembrane</keyword>
<evidence type="ECO:0000256" key="6">
    <source>
        <dbReference type="ARBA" id="ARBA00023010"/>
    </source>
</evidence>
<evidence type="ECO:0000256" key="1">
    <source>
        <dbReference type="ARBA" id="ARBA00004370"/>
    </source>
</evidence>
<protein>
    <recommendedName>
        <fullName evidence="11">Protein translocase subunit SecE</fullName>
    </recommendedName>
</protein>
<dbReference type="InterPro" id="IPR038379">
    <property type="entry name" value="SecE_sf"/>
</dbReference>
<feature type="transmembrane region" description="Helical" evidence="8">
    <location>
        <begin position="68"/>
        <end position="90"/>
    </location>
</feature>
<dbReference type="AlphaFoldDB" id="A0A449AZ98"/>
<dbReference type="InterPro" id="IPR005807">
    <property type="entry name" value="SecE_bac"/>
</dbReference>
<dbReference type="NCBIfam" id="TIGR00964">
    <property type="entry name" value="secE_bact"/>
    <property type="match status" value="1"/>
</dbReference>
<name>A0A449AZ98_9BACT</name>
<dbReference type="GO" id="GO:0006605">
    <property type="term" value="P:protein targeting"/>
    <property type="evidence" value="ECO:0007669"/>
    <property type="project" value="InterPro"/>
</dbReference>
<dbReference type="Gene3D" id="1.20.5.1030">
    <property type="entry name" value="Preprotein translocase secy subunit"/>
    <property type="match status" value="1"/>
</dbReference>
<evidence type="ECO:0000313" key="10">
    <source>
        <dbReference type="Proteomes" id="UP000289862"/>
    </source>
</evidence>
<dbReference type="Pfam" id="PF00584">
    <property type="entry name" value="SecE"/>
    <property type="match status" value="1"/>
</dbReference>
<dbReference type="Proteomes" id="UP000289862">
    <property type="component" value="Chromosome"/>
</dbReference>
<dbReference type="InterPro" id="IPR001901">
    <property type="entry name" value="Translocase_SecE/Sec61-g"/>
</dbReference>
<sequence length="95" mass="11434">MPKLQKANKSQRRSIVMDNNQEIQFIKNEEQSKANSKKLRFFFRRIAKDIKRVRWPDSSTNSKNLVKILIFTVIFVLFVFVVSFAFQSLWNHWNI</sequence>
<organism evidence="9 10">
    <name type="scientific">Mycoplasmopsis gallopavonis</name>
    <dbReference type="NCBI Taxonomy" id="76629"/>
    <lineage>
        <taxon>Bacteria</taxon>
        <taxon>Bacillati</taxon>
        <taxon>Mycoplasmatota</taxon>
        <taxon>Mycoplasmoidales</taxon>
        <taxon>Metamycoplasmataceae</taxon>
        <taxon>Mycoplasmopsis</taxon>
    </lineage>
</organism>
<dbReference type="GO" id="GO:0008320">
    <property type="term" value="F:protein transmembrane transporter activity"/>
    <property type="evidence" value="ECO:0007669"/>
    <property type="project" value="InterPro"/>
</dbReference>
<keyword evidence="5 8" id="KW-1133">Transmembrane helix</keyword>